<feature type="chain" id="PRO_5040971101" description="PHD-type domain-containing protein" evidence="5">
    <location>
        <begin position="23"/>
        <end position="430"/>
    </location>
</feature>
<evidence type="ECO:0000256" key="5">
    <source>
        <dbReference type="SAM" id="SignalP"/>
    </source>
</evidence>
<protein>
    <recommendedName>
        <fullName evidence="6">PHD-type domain-containing protein</fullName>
    </recommendedName>
</protein>
<dbReference type="InterPro" id="IPR019787">
    <property type="entry name" value="Znf_PHD-finger"/>
</dbReference>
<evidence type="ECO:0000256" key="2">
    <source>
        <dbReference type="ARBA" id="ARBA00022771"/>
    </source>
</evidence>
<evidence type="ECO:0000259" key="6">
    <source>
        <dbReference type="PROSITE" id="PS50016"/>
    </source>
</evidence>
<dbReference type="GO" id="GO:0008270">
    <property type="term" value="F:zinc ion binding"/>
    <property type="evidence" value="ECO:0007669"/>
    <property type="project" value="UniProtKB-KW"/>
</dbReference>
<dbReference type="PROSITE" id="PS50016">
    <property type="entry name" value="ZF_PHD_2"/>
    <property type="match status" value="1"/>
</dbReference>
<dbReference type="InterPro" id="IPR011011">
    <property type="entry name" value="Znf_FYVE_PHD"/>
</dbReference>
<dbReference type="InterPro" id="IPR019786">
    <property type="entry name" value="Zinc_finger_PHD-type_CS"/>
</dbReference>
<dbReference type="AlphaFoldDB" id="A0A9W8HEY6"/>
<dbReference type="SMART" id="SM00249">
    <property type="entry name" value="PHD"/>
    <property type="match status" value="1"/>
</dbReference>
<keyword evidence="1" id="KW-0479">Metal-binding</keyword>
<reference evidence="7" key="1">
    <citation type="submission" date="2022-07" db="EMBL/GenBank/DDBJ databases">
        <title>Phylogenomic reconstructions and comparative analyses of Kickxellomycotina fungi.</title>
        <authorList>
            <person name="Reynolds N.K."/>
            <person name="Stajich J.E."/>
            <person name="Barry K."/>
            <person name="Grigoriev I.V."/>
            <person name="Crous P."/>
            <person name="Smith M.E."/>
        </authorList>
    </citation>
    <scope>NUCLEOTIDE SEQUENCE</scope>
    <source>
        <strain evidence="7">NBRC 105414</strain>
    </source>
</reference>
<dbReference type="InterPro" id="IPR013083">
    <property type="entry name" value="Znf_RING/FYVE/PHD"/>
</dbReference>
<evidence type="ECO:0000313" key="7">
    <source>
        <dbReference type="EMBL" id="KAJ2783864.1"/>
    </source>
</evidence>
<name>A0A9W8HEY6_9FUNG</name>
<gene>
    <name evidence="7" type="ORF">H4R18_001472</name>
</gene>
<organism evidence="7 8">
    <name type="scientific">Coemansia javaensis</name>
    <dbReference type="NCBI Taxonomy" id="2761396"/>
    <lineage>
        <taxon>Eukaryota</taxon>
        <taxon>Fungi</taxon>
        <taxon>Fungi incertae sedis</taxon>
        <taxon>Zoopagomycota</taxon>
        <taxon>Kickxellomycotina</taxon>
        <taxon>Kickxellomycetes</taxon>
        <taxon>Kickxellales</taxon>
        <taxon>Kickxellaceae</taxon>
        <taxon>Coemansia</taxon>
    </lineage>
</organism>
<evidence type="ECO:0000256" key="1">
    <source>
        <dbReference type="ARBA" id="ARBA00022723"/>
    </source>
</evidence>
<dbReference type="Proteomes" id="UP001140217">
    <property type="component" value="Unassembled WGS sequence"/>
</dbReference>
<dbReference type="Gene3D" id="3.30.40.10">
    <property type="entry name" value="Zinc/RING finger domain, C3HC4 (zinc finger)"/>
    <property type="match status" value="1"/>
</dbReference>
<keyword evidence="8" id="KW-1185">Reference proteome</keyword>
<keyword evidence="2 4" id="KW-0863">Zinc-finger</keyword>
<evidence type="ECO:0000256" key="4">
    <source>
        <dbReference type="PROSITE-ProRule" id="PRU00146"/>
    </source>
</evidence>
<feature type="domain" description="PHD-type" evidence="6">
    <location>
        <begin position="366"/>
        <end position="420"/>
    </location>
</feature>
<sequence>MAHGVLALLVCVAINACPPLAAELQLLAAAEAGDQRRVLDVLAARGGERFGERDNADELGVLEQWLQAVLGRRGPGIASALAAAPSVHGLLEAVLGPQRSAGWAMGHLDLGPGAEHHTLHTALQQDLARCWAASQPARSNPPLVLVKGQIPVPVLCSAAAVDLGGCLDAAARQQLQGARAAAQREAAAGEAVARSIGAQASSCAEIAQALADLRSWLGRDLGALGSQSCEAVRRHLETHAAVWQAVVGRVGERQQRARQAKRDAERGHTYVLRAFVVRDAPSDQQQQHCFSVVRRFGKAWQPGHLSVLGADGVCRPTRVQDVAGVAVESMWVCCTDDAECLAGGPDAAEGAQGGGINTVVADPDDDIYCRVCGYLDSQSYDQIVICDGCELGVHQMCHEPVVTEDDLVRDTWHCAACRAGPDPAKRPRTG</sequence>
<dbReference type="EMBL" id="JANBUL010000038">
    <property type="protein sequence ID" value="KAJ2783864.1"/>
    <property type="molecule type" value="Genomic_DNA"/>
</dbReference>
<dbReference type="OrthoDB" id="5863171at2759"/>
<dbReference type="PROSITE" id="PS01359">
    <property type="entry name" value="ZF_PHD_1"/>
    <property type="match status" value="1"/>
</dbReference>
<dbReference type="InterPro" id="IPR001965">
    <property type="entry name" value="Znf_PHD"/>
</dbReference>
<dbReference type="SUPFAM" id="SSF57903">
    <property type="entry name" value="FYVE/PHD zinc finger"/>
    <property type="match status" value="1"/>
</dbReference>
<feature type="signal peptide" evidence="5">
    <location>
        <begin position="1"/>
        <end position="22"/>
    </location>
</feature>
<evidence type="ECO:0000256" key="3">
    <source>
        <dbReference type="ARBA" id="ARBA00022833"/>
    </source>
</evidence>
<dbReference type="Pfam" id="PF00628">
    <property type="entry name" value="PHD"/>
    <property type="match status" value="1"/>
</dbReference>
<evidence type="ECO:0000313" key="8">
    <source>
        <dbReference type="Proteomes" id="UP001140217"/>
    </source>
</evidence>
<accession>A0A9W8HEY6</accession>
<proteinExistence type="predicted"/>
<comment type="caution">
    <text evidence="7">The sequence shown here is derived from an EMBL/GenBank/DDBJ whole genome shotgun (WGS) entry which is preliminary data.</text>
</comment>
<keyword evidence="5" id="KW-0732">Signal</keyword>
<keyword evidence="3" id="KW-0862">Zinc</keyword>